<dbReference type="STRING" id="431595.K3WCQ8"/>
<evidence type="ECO:0000256" key="5">
    <source>
        <dbReference type="ARBA" id="ARBA00022939"/>
    </source>
</evidence>
<dbReference type="SUPFAM" id="SSF53335">
    <property type="entry name" value="S-adenosyl-L-methionine-dependent methyltransferases"/>
    <property type="match status" value="1"/>
</dbReference>
<dbReference type="GO" id="GO:0016206">
    <property type="term" value="F:catechol O-methyltransferase activity"/>
    <property type="evidence" value="ECO:0007669"/>
    <property type="project" value="UniProtKB-EC"/>
</dbReference>
<dbReference type="EMBL" id="GL376628">
    <property type="status" value="NOT_ANNOTATED_CDS"/>
    <property type="molecule type" value="Genomic_DNA"/>
</dbReference>
<dbReference type="VEuPathDB" id="FungiDB:PYU1_G002746"/>
<dbReference type="InterPro" id="IPR029063">
    <property type="entry name" value="SAM-dependent_MTases_sf"/>
</dbReference>
<dbReference type="PANTHER" id="PTHR43836">
    <property type="entry name" value="CATECHOL O-METHYLTRANSFERASE 1-RELATED"/>
    <property type="match status" value="1"/>
</dbReference>
<organism evidence="7 8">
    <name type="scientific">Globisporangium ultimum (strain ATCC 200006 / CBS 805.95 / DAOM BR144)</name>
    <name type="common">Pythium ultimum</name>
    <dbReference type="NCBI Taxonomy" id="431595"/>
    <lineage>
        <taxon>Eukaryota</taxon>
        <taxon>Sar</taxon>
        <taxon>Stramenopiles</taxon>
        <taxon>Oomycota</taxon>
        <taxon>Peronosporomycetes</taxon>
        <taxon>Pythiales</taxon>
        <taxon>Pythiaceae</taxon>
        <taxon>Globisporangium</taxon>
    </lineage>
</organism>
<comment type="similarity">
    <text evidence="6">Belongs to the class I-like SAM-binding methyltransferase superfamily. Cation-dependent O-methyltransferase family.</text>
</comment>
<dbReference type="GO" id="GO:0006584">
    <property type="term" value="P:catecholamine metabolic process"/>
    <property type="evidence" value="ECO:0007669"/>
    <property type="project" value="UniProtKB-KW"/>
</dbReference>
<dbReference type="Gene3D" id="3.40.50.150">
    <property type="entry name" value="Vaccinia Virus protein VP39"/>
    <property type="match status" value="1"/>
</dbReference>
<dbReference type="InParanoid" id="K3WCQ8"/>
<accession>K3WCQ8</accession>
<evidence type="ECO:0000256" key="2">
    <source>
        <dbReference type="ARBA" id="ARBA00022603"/>
    </source>
</evidence>
<evidence type="ECO:0000256" key="4">
    <source>
        <dbReference type="ARBA" id="ARBA00022691"/>
    </source>
</evidence>
<dbReference type="Proteomes" id="UP000019132">
    <property type="component" value="Unassembled WGS sequence"/>
</dbReference>
<dbReference type="EnsemblProtists" id="PYU1_T002749">
    <property type="protein sequence ID" value="PYU1_T002749"/>
    <property type="gene ID" value="PYU1_G002746"/>
</dbReference>
<reference evidence="8" key="1">
    <citation type="journal article" date="2010" name="Genome Biol.">
        <title>Genome sequence of the necrotrophic plant pathogen Pythium ultimum reveals original pathogenicity mechanisms and effector repertoire.</title>
        <authorList>
            <person name="Levesque C.A."/>
            <person name="Brouwer H."/>
            <person name="Cano L."/>
            <person name="Hamilton J.P."/>
            <person name="Holt C."/>
            <person name="Huitema E."/>
            <person name="Raffaele S."/>
            <person name="Robideau G.P."/>
            <person name="Thines M."/>
            <person name="Win J."/>
            <person name="Zerillo M.M."/>
            <person name="Beakes G.W."/>
            <person name="Boore J.L."/>
            <person name="Busam D."/>
            <person name="Dumas B."/>
            <person name="Ferriera S."/>
            <person name="Fuerstenberg S.I."/>
            <person name="Gachon C.M."/>
            <person name="Gaulin E."/>
            <person name="Govers F."/>
            <person name="Grenville-Briggs L."/>
            <person name="Horner N."/>
            <person name="Hostetler J."/>
            <person name="Jiang R.H."/>
            <person name="Johnson J."/>
            <person name="Krajaejun T."/>
            <person name="Lin H."/>
            <person name="Meijer H.J."/>
            <person name="Moore B."/>
            <person name="Morris P."/>
            <person name="Phuntmart V."/>
            <person name="Puiu D."/>
            <person name="Shetty J."/>
            <person name="Stajich J.E."/>
            <person name="Tripathy S."/>
            <person name="Wawra S."/>
            <person name="van West P."/>
            <person name="Whitty B.R."/>
            <person name="Coutinho P.M."/>
            <person name="Henrissat B."/>
            <person name="Martin F."/>
            <person name="Thomas P.D."/>
            <person name="Tyler B.M."/>
            <person name="De Vries R.P."/>
            <person name="Kamoun S."/>
            <person name="Yandell M."/>
            <person name="Tisserat N."/>
            <person name="Buell C.R."/>
        </authorList>
    </citation>
    <scope>NUCLEOTIDE SEQUENCE</scope>
    <source>
        <strain evidence="8">DAOM:BR144</strain>
    </source>
</reference>
<dbReference type="PANTHER" id="PTHR43836:SF2">
    <property type="entry name" value="CATECHOL O-METHYLTRANSFERASE 1-RELATED"/>
    <property type="match status" value="1"/>
</dbReference>
<proteinExistence type="inferred from homology"/>
<dbReference type="OMA" id="KWRVHRT"/>
<sequence>MYSCVTAFLAGISEACLEYVKQKATHGDPASVIAAIDEFASARHMMNVGINKGKIVDKEIRKKKPTVMAELGGYTGYSAVRFASVQREIAGNNESHYYSFEFSPVFAARVREMVAIAGLSDQVTVIEGAFSEQYQALKGKTVDIYFIDHEKSVYLSDAKLIVESGTLQPGSLLVADNVLVPGAPDYLDYVENSPLFSTTRYEVQMGRSFTLTDAISVATYLG</sequence>
<reference evidence="7" key="3">
    <citation type="submission" date="2015-02" db="UniProtKB">
        <authorList>
            <consortium name="EnsemblProtists"/>
        </authorList>
    </citation>
    <scope>IDENTIFICATION</scope>
    <source>
        <strain evidence="7">DAOM BR144</strain>
    </source>
</reference>
<keyword evidence="4" id="KW-0949">S-adenosyl-L-methionine</keyword>
<keyword evidence="8" id="KW-1185">Reference proteome</keyword>
<dbReference type="EC" id="2.1.1.6" evidence="1"/>
<dbReference type="Pfam" id="PF13578">
    <property type="entry name" value="Methyltransf_24"/>
    <property type="match status" value="1"/>
</dbReference>
<protein>
    <recommendedName>
        <fullName evidence="1">catechol O-methyltransferase</fullName>
        <ecNumber evidence="1">2.1.1.6</ecNumber>
    </recommendedName>
</protein>
<evidence type="ECO:0000313" key="8">
    <source>
        <dbReference type="Proteomes" id="UP000019132"/>
    </source>
</evidence>
<keyword evidence="3" id="KW-0808">Transferase</keyword>
<dbReference type="AlphaFoldDB" id="K3WCQ8"/>
<keyword evidence="2" id="KW-0489">Methyltransferase</keyword>
<evidence type="ECO:0000313" key="7">
    <source>
        <dbReference type="EnsemblProtists" id="PYU1_T002749"/>
    </source>
</evidence>
<dbReference type="HOGENOM" id="CLU_050461_3_0_1"/>
<dbReference type="eggNOG" id="KOG1663">
    <property type="taxonomic scope" value="Eukaryota"/>
</dbReference>
<evidence type="ECO:0000256" key="3">
    <source>
        <dbReference type="ARBA" id="ARBA00022679"/>
    </source>
</evidence>
<dbReference type="InterPro" id="IPR002935">
    <property type="entry name" value="SAM_O-MeTrfase"/>
</dbReference>
<evidence type="ECO:0000256" key="6">
    <source>
        <dbReference type="ARBA" id="ARBA00023453"/>
    </source>
</evidence>
<name>K3WCQ8_GLOUD</name>
<dbReference type="PROSITE" id="PS51682">
    <property type="entry name" value="SAM_OMT_I"/>
    <property type="match status" value="1"/>
</dbReference>
<evidence type="ECO:0000256" key="1">
    <source>
        <dbReference type="ARBA" id="ARBA00012880"/>
    </source>
</evidence>
<dbReference type="GO" id="GO:0032259">
    <property type="term" value="P:methylation"/>
    <property type="evidence" value="ECO:0007669"/>
    <property type="project" value="UniProtKB-KW"/>
</dbReference>
<reference evidence="8" key="2">
    <citation type="submission" date="2010-04" db="EMBL/GenBank/DDBJ databases">
        <authorList>
            <person name="Buell R."/>
            <person name="Hamilton J."/>
            <person name="Hostetler J."/>
        </authorList>
    </citation>
    <scope>NUCLEOTIDE SEQUENCE [LARGE SCALE GENOMIC DNA]</scope>
    <source>
        <strain evidence="8">DAOM:BR144</strain>
    </source>
</reference>
<keyword evidence="5" id="KW-0128">Catecholamine metabolism</keyword>